<accession>A0A8S4AE38</accession>
<sequence>EGSIPPLPGCLPRPVSKKCLEIPLVSVHVLGGACHWPPVFAWASYSYYY</sequence>
<reference evidence="1" key="1">
    <citation type="submission" date="2021-04" db="EMBL/GenBank/DDBJ databases">
        <authorList>
            <consortium name="Molecular Ecology Group"/>
        </authorList>
    </citation>
    <scope>NUCLEOTIDE SEQUENCE</scope>
</reference>
<name>A0A8S4AE38_9EUPU</name>
<protein>
    <submittedName>
        <fullName evidence="1">Uncharacterized protein</fullName>
    </submittedName>
</protein>
<feature type="non-terminal residue" evidence="1">
    <location>
        <position position="49"/>
    </location>
</feature>
<evidence type="ECO:0000313" key="1">
    <source>
        <dbReference type="EMBL" id="CAG5136291.1"/>
    </source>
</evidence>
<proteinExistence type="predicted"/>
<gene>
    <name evidence="1" type="ORF">CUNI_LOCUS21849</name>
</gene>
<dbReference type="Proteomes" id="UP000678393">
    <property type="component" value="Unassembled WGS sequence"/>
</dbReference>
<dbReference type="AlphaFoldDB" id="A0A8S4AE38"/>
<evidence type="ECO:0000313" key="2">
    <source>
        <dbReference type="Proteomes" id="UP000678393"/>
    </source>
</evidence>
<feature type="non-terminal residue" evidence="1">
    <location>
        <position position="1"/>
    </location>
</feature>
<comment type="caution">
    <text evidence="1">The sequence shown here is derived from an EMBL/GenBank/DDBJ whole genome shotgun (WGS) entry which is preliminary data.</text>
</comment>
<organism evidence="1 2">
    <name type="scientific">Candidula unifasciata</name>
    <dbReference type="NCBI Taxonomy" id="100452"/>
    <lineage>
        <taxon>Eukaryota</taxon>
        <taxon>Metazoa</taxon>
        <taxon>Spiralia</taxon>
        <taxon>Lophotrochozoa</taxon>
        <taxon>Mollusca</taxon>
        <taxon>Gastropoda</taxon>
        <taxon>Heterobranchia</taxon>
        <taxon>Euthyneura</taxon>
        <taxon>Panpulmonata</taxon>
        <taxon>Eupulmonata</taxon>
        <taxon>Stylommatophora</taxon>
        <taxon>Helicina</taxon>
        <taxon>Helicoidea</taxon>
        <taxon>Geomitridae</taxon>
        <taxon>Candidula</taxon>
    </lineage>
</organism>
<keyword evidence="2" id="KW-1185">Reference proteome</keyword>
<dbReference type="EMBL" id="CAJHNH020008513">
    <property type="protein sequence ID" value="CAG5136291.1"/>
    <property type="molecule type" value="Genomic_DNA"/>
</dbReference>